<dbReference type="InterPro" id="IPR050793">
    <property type="entry name" value="CMP-NeuNAc_synthase"/>
</dbReference>
<dbReference type="InterPro" id="IPR029044">
    <property type="entry name" value="Nucleotide-diphossugar_trans"/>
</dbReference>
<evidence type="ECO:0000313" key="1">
    <source>
        <dbReference type="EMBL" id="MDT0647591.1"/>
    </source>
</evidence>
<dbReference type="RefSeq" id="WP_311495691.1">
    <property type="nucleotide sequence ID" value="NZ_JAVRHO010000018.1"/>
</dbReference>
<evidence type="ECO:0008006" key="3">
    <source>
        <dbReference type="Google" id="ProtNLM"/>
    </source>
</evidence>
<name>A0ABU3CMP3_9FLAO</name>
<evidence type="ECO:0000313" key="2">
    <source>
        <dbReference type="Proteomes" id="UP001245285"/>
    </source>
</evidence>
<protein>
    <recommendedName>
        <fullName evidence="3">Acylneuraminate cytidylyltransferase family protein</fullName>
    </recommendedName>
</protein>
<dbReference type="PANTHER" id="PTHR21485">
    <property type="entry name" value="HAD SUPERFAMILY MEMBERS CMAS AND KDSC"/>
    <property type="match status" value="1"/>
</dbReference>
<keyword evidence="2" id="KW-1185">Reference proteome</keyword>
<accession>A0ABU3CMP3</accession>
<organism evidence="1 2">
    <name type="scientific">Autumnicola lenta</name>
    <dbReference type="NCBI Taxonomy" id="3075593"/>
    <lineage>
        <taxon>Bacteria</taxon>
        <taxon>Pseudomonadati</taxon>
        <taxon>Bacteroidota</taxon>
        <taxon>Flavobacteriia</taxon>
        <taxon>Flavobacteriales</taxon>
        <taxon>Flavobacteriaceae</taxon>
        <taxon>Autumnicola</taxon>
    </lineage>
</organism>
<dbReference type="EMBL" id="JAVRHO010000018">
    <property type="protein sequence ID" value="MDT0647591.1"/>
    <property type="molecule type" value="Genomic_DNA"/>
</dbReference>
<comment type="caution">
    <text evidence="1">The sequence shown here is derived from an EMBL/GenBank/DDBJ whole genome shotgun (WGS) entry which is preliminary data.</text>
</comment>
<sequence>MGVSVFLPVRRGSERVAHKNTRKFANFKGGLLEFKLLQLKKLEAVEEIVLSTNDEICQKIGLSYQKEIRNLKVIERPEKLGNSTTNLKDLIKHAGEVSNSEDILWTHVTSPFCDTLIYQNAVKLFYKNRKLGYDSLISGREYQDFLLDSRTGEIVNNSTILDWPRTQDLNNWFEINNGIFLTGKDNFKNGKRVGSKPFLFEMGKIASLDIDHDEDFVLAELVYEGIYR</sequence>
<dbReference type="PANTHER" id="PTHR21485:SF6">
    <property type="entry name" value="N-ACYLNEURAMINATE CYTIDYLYLTRANSFERASE-RELATED"/>
    <property type="match status" value="1"/>
</dbReference>
<dbReference type="Proteomes" id="UP001245285">
    <property type="component" value="Unassembled WGS sequence"/>
</dbReference>
<dbReference type="Gene3D" id="3.90.550.10">
    <property type="entry name" value="Spore Coat Polysaccharide Biosynthesis Protein SpsA, Chain A"/>
    <property type="match status" value="1"/>
</dbReference>
<proteinExistence type="predicted"/>
<dbReference type="SUPFAM" id="SSF53448">
    <property type="entry name" value="Nucleotide-diphospho-sugar transferases"/>
    <property type="match status" value="1"/>
</dbReference>
<reference evidence="1 2" key="1">
    <citation type="submission" date="2023-09" db="EMBL/GenBank/DDBJ databases">
        <authorList>
            <person name="Rey-Velasco X."/>
        </authorList>
    </citation>
    <scope>NUCLEOTIDE SEQUENCE [LARGE SCALE GENOMIC DNA]</scope>
    <source>
        <strain evidence="1 2">F260</strain>
    </source>
</reference>
<gene>
    <name evidence="1" type="ORF">RM545_12900</name>
</gene>